<dbReference type="EMBL" id="BARU01005670">
    <property type="protein sequence ID" value="GAH39733.1"/>
    <property type="molecule type" value="Genomic_DNA"/>
</dbReference>
<accession>X1H377</accession>
<name>X1H377_9ZZZZ</name>
<reference evidence="1" key="1">
    <citation type="journal article" date="2014" name="Front. Microbiol.">
        <title>High frequency of phylogenetically diverse reductive dehalogenase-homologous genes in deep subseafloor sedimentary metagenomes.</title>
        <authorList>
            <person name="Kawai M."/>
            <person name="Futagami T."/>
            <person name="Toyoda A."/>
            <person name="Takaki Y."/>
            <person name="Nishi S."/>
            <person name="Hori S."/>
            <person name="Arai W."/>
            <person name="Tsubouchi T."/>
            <person name="Morono Y."/>
            <person name="Uchiyama I."/>
            <person name="Ito T."/>
            <person name="Fujiyama A."/>
            <person name="Inagaki F."/>
            <person name="Takami H."/>
        </authorList>
    </citation>
    <scope>NUCLEOTIDE SEQUENCE</scope>
    <source>
        <strain evidence="1">Expedition CK06-06</strain>
    </source>
</reference>
<protein>
    <submittedName>
        <fullName evidence="1">Uncharacterized protein</fullName>
    </submittedName>
</protein>
<proteinExistence type="predicted"/>
<evidence type="ECO:0000313" key="1">
    <source>
        <dbReference type="EMBL" id="GAH39733.1"/>
    </source>
</evidence>
<organism evidence="1">
    <name type="scientific">marine sediment metagenome</name>
    <dbReference type="NCBI Taxonomy" id="412755"/>
    <lineage>
        <taxon>unclassified sequences</taxon>
        <taxon>metagenomes</taxon>
        <taxon>ecological metagenomes</taxon>
    </lineage>
</organism>
<comment type="caution">
    <text evidence="1">The sequence shown here is derived from an EMBL/GenBank/DDBJ whole genome shotgun (WGS) entry which is preliminary data.</text>
</comment>
<dbReference type="AlphaFoldDB" id="X1H377"/>
<gene>
    <name evidence="1" type="ORF">S03H2_11089</name>
</gene>
<sequence length="265" mass="30351">MVTTEREASTLNEYQVANLPQIEHRGYYYFPFQENPQIATQSGVIFLPSEIRGNYLCSFNRDAESATASGFGQKALSFLPDESIFEQIMLLTGRFYTIQNRIETHSFHEFFDTVSTYTPQISASYLQIEQSAINIFDAYQHEGFDTDIAYEFTNALDRLIRANGKPAVRIINDLIKKQILNDDIISETLKALGRIEDENTKYERYELLIGSIKNESAIIRDGAVSGLSFLDEKRALPQLRMLFETETLPILKNNIKVAIRSLEIY</sequence>